<dbReference type="Gene3D" id="3.40.1160.10">
    <property type="entry name" value="Acetylglutamate kinase-like"/>
    <property type="match status" value="1"/>
</dbReference>
<evidence type="ECO:0000313" key="3">
    <source>
        <dbReference type="Proteomes" id="UP000681041"/>
    </source>
</evidence>
<evidence type="ECO:0000313" key="2">
    <source>
        <dbReference type="EMBL" id="QUH23681.1"/>
    </source>
</evidence>
<dbReference type="OrthoDB" id="50461at2157"/>
<dbReference type="GeneID" id="64820669"/>
<name>A0A8T8KEB7_9EURY</name>
<gene>
    <name evidence="2" type="ORF">HYG87_07850</name>
</gene>
<protein>
    <submittedName>
        <fullName evidence="2">Delta 1-pyrroline-5-carboxylate synthetase</fullName>
    </submittedName>
</protein>
<sequence>MEWVVKVGGSLFPENAIKLLHALEGKEVMIICGGGNFANMIRDYNQELKFSDDASHEAAILCMDIMGKLLADKVPGAQSSDNLNQVNRILKNNKIPVFLPSRLIHYLDPLEHSWNVTSDSISVYISHILQAKLLIATDVDGIYTRKPSFKDAEFINEISAKKLLSFGETSVDTALSELLINFGSNCYVVNGKYPERALSIIEGRFSKKNIQYTLVRGD</sequence>
<dbReference type="EMBL" id="CP058560">
    <property type="protein sequence ID" value="QUH23681.1"/>
    <property type="molecule type" value="Genomic_DNA"/>
</dbReference>
<dbReference type="CDD" id="cd04240">
    <property type="entry name" value="AAK_UC"/>
    <property type="match status" value="1"/>
</dbReference>
<dbReference type="RefSeq" id="WP_211532637.1">
    <property type="nucleotide sequence ID" value="NZ_CP058560.1"/>
</dbReference>
<dbReference type="InterPro" id="IPR011375">
    <property type="entry name" value="MfnE"/>
</dbReference>
<dbReference type="PIRSF" id="PIRSF004857">
    <property type="entry name" value="Kin_aa_kin"/>
    <property type="match status" value="1"/>
</dbReference>
<organism evidence="2 3">
    <name type="scientific">Methanobacterium alkalithermotolerans</name>
    <dbReference type="NCBI Taxonomy" id="2731220"/>
    <lineage>
        <taxon>Archaea</taxon>
        <taxon>Methanobacteriati</taxon>
        <taxon>Methanobacteriota</taxon>
        <taxon>Methanomada group</taxon>
        <taxon>Methanobacteria</taxon>
        <taxon>Methanobacteriales</taxon>
        <taxon>Methanobacteriaceae</taxon>
        <taxon>Methanobacterium</taxon>
    </lineage>
</organism>
<dbReference type="KEGG" id="meme:HYG87_07850"/>
<keyword evidence="3" id="KW-1185">Reference proteome</keyword>
<proteinExistence type="predicted"/>
<dbReference type="InterPro" id="IPR036393">
    <property type="entry name" value="AceGlu_kinase-like_sf"/>
</dbReference>
<accession>A0A8T8KEB7</accession>
<dbReference type="InterPro" id="IPR001048">
    <property type="entry name" value="Asp/Glu/Uridylate_kinase"/>
</dbReference>
<evidence type="ECO:0000259" key="1">
    <source>
        <dbReference type="Pfam" id="PF00696"/>
    </source>
</evidence>
<dbReference type="Pfam" id="PF00696">
    <property type="entry name" value="AA_kinase"/>
    <property type="match status" value="1"/>
</dbReference>
<dbReference type="AlphaFoldDB" id="A0A8T8KEB7"/>
<reference evidence="2" key="1">
    <citation type="submission" date="2020-07" db="EMBL/GenBank/DDBJ databases">
        <title>Methanobacterium. sp. MethCan genome.</title>
        <authorList>
            <person name="Postec A."/>
            <person name="Quemeneur M."/>
        </authorList>
    </citation>
    <scope>NUCLEOTIDE SEQUENCE</scope>
    <source>
        <strain evidence="2">MethCAN</strain>
    </source>
</reference>
<dbReference type="SUPFAM" id="SSF53633">
    <property type="entry name" value="Carbamate kinase-like"/>
    <property type="match status" value="1"/>
</dbReference>
<dbReference type="Proteomes" id="UP000681041">
    <property type="component" value="Chromosome"/>
</dbReference>
<feature type="domain" description="Aspartate/glutamate/uridylate kinase" evidence="1">
    <location>
        <begin position="3"/>
        <end position="190"/>
    </location>
</feature>